<dbReference type="EMBL" id="AMCI01004676">
    <property type="protein sequence ID" value="EJW97611.1"/>
    <property type="molecule type" value="Genomic_DNA"/>
</dbReference>
<accession>J9FRP9</accession>
<protein>
    <submittedName>
        <fullName evidence="1">Secreted protein</fullName>
    </submittedName>
</protein>
<feature type="non-terminal residue" evidence="1">
    <location>
        <position position="29"/>
    </location>
</feature>
<organism evidence="1">
    <name type="scientific">gut metagenome</name>
    <dbReference type="NCBI Taxonomy" id="749906"/>
    <lineage>
        <taxon>unclassified sequences</taxon>
        <taxon>metagenomes</taxon>
        <taxon>organismal metagenomes</taxon>
    </lineage>
</organism>
<proteinExistence type="predicted"/>
<dbReference type="AlphaFoldDB" id="J9FRP9"/>
<evidence type="ECO:0000313" key="1">
    <source>
        <dbReference type="EMBL" id="EJW97611.1"/>
    </source>
</evidence>
<reference evidence="1" key="1">
    <citation type="journal article" date="2012" name="PLoS ONE">
        <title>Gene sets for utilization of primary and secondary nutrition supplies in the distal gut of endangered iberian lynx.</title>
        <authorList>
            <person name="Alcaide M."/>
            <person name="Messina E."/>
            <person name="Richter M."/>
            <person name="Bargiela R."/>
            <person name="Peplies J."/>
            <person name="Huws S.A."/>
            <person name="Newbold C.J."/>
            <person name="Golyshin P.N."/>
            <person name="Simon M.A."/>
            <person name="Lopez G."/>
            <person name="Yakimov M.M."/>
            <person name="Ferrer M."/>
        </authorList>
    </citation>
    <scope>NUCLEOTIDE SEQUENCE</scope>
</reference>
<dbReference type="PROSITE" id="PS51257">
    <property type="entry name" value="PROKAR_LIPOPROTEIN"/>
    <property type="match status" value="1"/>
</dbReference>
<name>J9FRP9_9ZZZZ</name>
<comment type="caution">
    <text evidence="1">The sequence shown here is derived from an EMBL/GenBank/DDBJ whole genome shotgun (WGS) entry which is preliminary data.</text>
</comment>
<gene>
    <name evidence="1" type="ORF">EVA_14281</name>
</gene>
<sequence length="29" mass="3014">MKKILSLVLAFCMGLSLVACGGSTEPQDT</sequence>